<evidence type="ECO:0000256" key="3">
    <source>
        <dbReference type="ARBA" id="ARBA00022989"/>
    </source>
</evidence>
<keyword evidence="8" id="KW-1185">Reference proteome</keyword>
<feature type="transmembrane region" description="Helical" evidence="6">
    <location>
        <begin position="231"/>
        <end position="255"/>
    </location>
</feature>
<dbReference type="InterPro" id="IPR019408">
    <property type="entry name" value="7TM_GPCR_serpentine_rcpt_Srab"/>
</dbReference>
<evidence type="ECO:0000256" key="5">
    <source>
        <dbReference type="SAM" id="MobiDB-lite"/>
    </source>
</evidence>
<feature type="transmembrane region" description="Helical" evidence="6">
    <location>
        <begin position="182"/>
        <end position="201"/>
    </location>
</feature>
<feature type="transmembrane region" description="Helical" evidence="6">
    <location>
        <begin position="290"/>
        <end position="313"/>
    </location>
</feature>
<feature type="region of interest" description="Disordered" evidence="5">
    <location>
        <begin position="371"/>
        <end position="419"/>
    </location>
</feature>
<accession>A0A5M6BTB0</accession>
<dbReference type="Pfam" id="PF10292">
    <property type="entry name" value="7TM_GPCR_Srab"/>
    <property type="match status" value="1"/>
</dbReference>
<evidence type="ECO:0000256" key="2">
    <source>
        <dbReference type="ARBA" id="ARBA00022692"/>
    </source>
</evidence>
<reference evidence="7" key="1">
    <citation type="submission" date="2017-08" db="EMBL/GenBank/DDBJ databases">
        <authorList>
            <person name="Cuomo C."/>
            <person name="Billmyre B."/>
            <person name="Heitman J."/>
        </authorList>
    </citation>
    <scope>NUCLEOTIDE SEQUENCE</scope>
    <source>
        <strain evidence="7">CBS 12478</strain>
    </source>
</reference>
<dbReference type="RefSeq" id="XP_031858218.1">
    <property type="nucleotide sequence ID" value="XM_032007483.1"/>
</dbReference>
<dbReference type="GeneID" id="43591652"/>
<organism evidence="7 8">
    <name type="scientific">Kwoniella shandongensis</name>
    <dbReference type="NCBI Taxonomy" id="1734106"/>
    <lineage>
        <taxon>Eukaryota</taxon>
        <taxon>Fungi</taxon>
        <taxon>Dikarya</taxon>
        <taxon>Basidiomycota</taxon>
        <taxon>Agaricomycotina</taxon>
        <taxon>Tremellomycetes</taxon>
        <taxon>Tremellales</taxon>
        <taxon>Cryptococcaceae</taxon>
        <taxon>Kwoniella</taxon>
    </lineage>
</organism>
<evidence type="ECO:0000256" key="4">
    <source>
        <dbReference type="ARBA" id="ARBA00023136"/>
    </source>
</evidence>
<gene>
    <name evidence="7" type="ORF">CI109_106101</name>
</gene>
<keyword evidence="4 6" id="KW-0472">Membrane</keyword>
<dbReference type="EMBL" id="CP144061">
    <property type="protein sequence ID" value="WWD21615.1"/>
    <property type="molecule type" value="Genomic_DNA"/>
</dbReference>
<reference evidence="7" key="2">
    <citation type="submission" date="2024-01" db="EMBL/GenBank/DDBJ databases">
        <title>Comparative genomics of Cryptococcus and Kwoniella reveals pathogenesis evolution and contrasting modes of karyotype evolution via chromosome fusion or intercentromeric recombination.</title>
        <authorList>
            <person name="Coelho M.A."/>
            <person name="David-Palma M."/>
            <person name="Shea T."/>
            <person name="Bowers K."/>
            <person name="McGinley-Smith S."/>
            <person name="Mohammad A.W."/>
            <person name="Gnirke A."/>
            <person name="Yurkov A.M."/>
            <person name="Nowrousian M."/>
            <person name="Sun S."/>
            <person name="Cuomo C.A."/>
            <person name="Heitman J."/>
        </authorList>
    </citation>
    <scope>NUCLEOTIDE SEQUENCE</scope>
    <source>
        <strain evidence="7">CBS 12478</strain>
    </source>
</reference>
<dbReference type="Proteomes" id="UP000322225">
    <property type="component" value="Chromosome 11"/>
</dbReference>
<feature type="transmembrane region" description="Helical" evidence="6">
    <location>
        <begin position="139"/>
        <end position="162"/>
    </location>
</feature>
<name>A0A5M6BTB0_9TREE</name>
<feature type="region of interest" description="Disordered" evidence="5">
    <location>
        <begin position="448"/>
        <end position="486"/>
    </location>
</feature>
<feature type="transmembrane region" description="Helical" evidence="6">
    <location>
        <begin position="79"/>
        <end position="100"/>
    </location>
</feature>
<feature type="compositionally biased region" description="Gly residues" evidence="5">
    <location>
        <begin position="475"/>
        <end position="486"/>
    </location>
</feature>
<comment type="subcellular location">
    <subcellularLocation>
        <location evidence="1">Membrane</location>
        <topology evidence="1">Multi-pass membrane protein</topology>
    </subcellularLocation>
</comment>
<sequence>MRNKITLGDLQTANSTEIVLILASSLAPTVQVQAYGTLNLIGIACLLVLILTITLAVHPKCEGSTRSRSSRRRAPRDPCLINAFIVLILVDVLNLLYWLAMVKYTFGKKFDTLSEAEAKTTFEKGGSELPHRMTCRVQAILVAGTQAAQAAAILALVIRLWLKTIRLTTSKLDKLQSWPVTWFLLALPYLCIFVFIPRGIILTDGKNDPSLVPVPFYCSLLEPGHRKSCQITTLVIAVAALIMEIWTIYLVWYHFNQTLVTSRRLGSRLSSSYNINAALTRPTRSFKTFFFVRVTLFVLWTMVIMAATLYQVLDDSIFDPANDLAFACASPLAFVCFGSQNDILEIWHIPTNVSGWKRLLRLDRYREKKSGDTIAPSRRGSLAVGAHNDRQNDPQLDLRGFLGEYPSESTGEDGEIPQDLEAGGVGFDRAIIAREKRFGDDFVELGQESTESKAIELDQDGKWNEKDRNIILPHTGGGGGGKESGL</sequence>
<evidence type="ECO:0000256" key="6">
    <source>
        <dbReference type="SAM" id="Phobius"/>
    </source>
</evidence>
<evidence type="ECO:0000256" key="1">
    <source>
        <dbReference type="ARBA" id="ARBA00004141"/>
    </source>
</evidence>
<proteinExistence type="predicted"/>
<protein>
    <submittedName>
        <fullName evidence="7">Uncharacterized protein</fullName>
    </submittedName>
</protein>
<evidence type="ECO:0000313" key="8">
    <source>
        <dbReference type="Proteomes" id="UP000322225"/>
    </source>
</evidence>
<dbReference type="KEGG" id="ksn:43591652"/>
<dbReference type="GO" id="GO:0016020">
    <property type="term" value="C:membrane"/>
    <property type="evidence" value="ECO:0007669"/>
    <property type="project" value="UniProtKB-SubCell"/>
</dbReference>
<feature type="compositionally biased region" description="Basic and acidic residues" evidence="5">
    <location>
        <begin position="450"/>
        <end position="469"/>
    </location>
</feature>
<feature type="transmembrane region" description="Helical" evidence="6">
    <location>
        <begin position="34"/>
        <end position="58"/>
    </location>
</feature>
<keyword evidence="3 6" id="KW-1133">Transmembrane helix</keyword>
<keyword evidence="2 6" id="KW-0812">Transmembrane</keyword>
<evidence type="ECO:0000313" key="7">
    <source>
        <dbReference type="EMBL" id="WWD21615.1"/>
    </source>
</evidence>
<dbReference type="AlphaFoldDB" id="A0A5M6BTB0"/>